<comment type="caution">
    <text evidence="1">The sequence shown here is derived from an EMBL/GenBank/DDBJ whole genome shotgun (WGS) entry which is preliminary data.</text>
</comment>
<name>A0A4Q1C8R7_9BACT</name>
<dbReference type="Proteomes" id="UP000290218">
    <property type="component" value="Unassembled WGS sequence"/>
</dbReference>
<gene>
    <name evidence="1" type="ORF">ESB00_04960</name>
</gene>
<keyword evidence="2" id="KW-1185">Reference proteome</keyword>
<dbReference type="AlphaFoldDB" id="A0A4Q1C8R7"/>
<dbReference type="RefSeq" id="WP_129046614.1">
    <property type="nucleotide sequence ID" value="NZ_SDHX01000001.1"/>
</dbReference>
<organism evidence="1 2">
    <name type="scientific">Oleiharenicola lentus</name>
    <dbReference type="NCBI Taxonomy" id="2508720"/>
    <lineage>
        <taxon>Bacteria</taxon>
        <taxon>Pseudomonadati</taxon>
        <taxon>Verrucomicrobiota</taxon>
        <taxon>Opitutia</taxon>
        <taxon>Opitutales</taxon>
        <taxon>Opitutaceae</taxon>
        <taxon>Oleiharenicola</taxon>
    </lineage>
</organism>
<evidence type="ECO:0000313" key="1">
    <source>
        <dbReference type="EMBL" id="RXK55250.1"/>
    </source>
</evidence>
<dbReference type="EMBL" id="SDHX01000001">
    <property type="protein sequence ID" value="RXK55250.1"/>
    <property type="molecule type" value="Genomic_DNA"/>
</dbReference>
<evidence type="ECO:0000313" key="2">
    <source>
        <dbReference type="Proteomes" id="UP000290218"/>
    </source>
</evidence>
<accession>A0A4Q1C8R7</accession>
<sequence length="99" mass="11348">MSLNRCEQAVFDYWDRAPDERRHWQAKVADLTRGGPDLALARGLERDLWAYLQERSAHVPALRDLRVAAGPKVSLLNLAEYLIRLWGPPPKPRKPPAPR</sequence>
<dbReference type="OrthoDB" id="196884at2"/>
<protein>
    <submittedName>
        <fullName evidence="1">Uncharacterized protein</fullName>
    </submittedName>
</protein>
<proteinExistence type="predicted"/>
<reference evidence="1 2" key="1">
    <citation type="submission" date="2019-01" db="EMBL/GenBank/DDBJ databases">
        <title>Lacunisphaera sp. strain TWA-58.</title>
        <authorList>
            <person name="Chen W.-M."/>
        </authorList>
    </citation>
    <scope>NUCLEOTIDE SEQUENCE [LARGE SCALE GENOMIC DNA]</scope>
    <source>
        <strain evidence="1 2">TWA-58</strain>
    </source>
</reference>